<dbReference type="PANTHER" id="PTHR30183:SF2">
    <property type="entry name" value="IRON UTILIZATION PROTEIN"/>
    <property type="match status" value="1"/>
</dbReference>
<dbReference type="RefSeq" id="WP_376866042.1">
    <property type="nucleotide sequence ID" value="NZ_JBHRYB010000005.1"/>
</dbReference>
<evidence type="ECO:0000256" key="1">
    <source>
        <dbReference type="ARBA" id="ARBA00004651"/>
    </source>
</evidence>
<gene>
    <name evidence="9" type="ORF">ACFOMG_08690</name>
</gene>
<feature type="transmembrane region" description="Helical" evidence="7">
    <location>
        <begin position="539"/>
        <end position="558"/>
    </location>
</feature>
<keyword evidence="3" id="KW-1003">Cell membrane</keyword>
<evidence type="ECO:0000313" key="9">
    <source>
        <dbReference type="EMBL" id="MFC3680175.1"/>
    </source>
</evidence>
<keyword evidence="10" id="KW-1185">Reference proteome</keyword>
<evidence type="ECO:0000256" key="2">
    <source>
        <dbReference type="ARBA" id="ARBA00022448"/>
    </source>
</evidence>
<evidence type="ECO:0000256" key="3">
    <source>
        <dbReference type="ARBA" id="ARBA00022475"/>
    </source>
</evidence>
<comment type="caution">
    <text evidence="9">The sequence shown here is derived from an EMBL/GenBank/DDBJ whole genome shotgun (WGS) entry which is preliminary data.</text>
</comment>
<evidence type="ECO:0000256" key="7">
    <source>
        <dbReference type="RuleBase" id="RU363032"/>
    </source>
</evidence>
<accession>A0ABV7VRM6</accession>
<evidence type="ECO:0000256" key="5">
    <source>
        <dbReference type="ARBA" id="ARBA00022989"/>
    </source>
</evidence>
<keyword evidence="2 7" id="KW-0813">Transport</keyword>
<comment type="subcellular location">
    <subcellularLocation>
        <location evidence="1 7">Cell membrane</location>
        <topology evidence="1 7">Multi-pass membrane protein</topology>
    </subcellularLocation>
</comment>
<dbReference type="SUPFAM" id="SSF161098">
    <property type="entry name" value="MetI-like"/>
    <property type="match status" value="2"/>
</dbReference>
<feature type="transmembrane region" description="Helical" evidence="7">
    <location>
        <begin position="207"/>
        <end position="229"/>
    </location>
</feature>
<name>A0ABV7VRM6_9GAMM</name>
<dbReference type="Gene3D" id="1.10.3720.10">
    <property type="entry name" value="MetI-like"/>
    <property type="match status" value="2"/>
</dbReference>
<feature type="transmembrane region" description="Helical" evidence="7">
    <location>
        <begin position="109"/>
        <end position="129"/>
    </location>
</feature>
<dbReference type="Pfam" id="PF00528">
    <property type="entry name" value="BPD_transp_1"/>
    <property type="match status" value="2"/>
</dbReference>
<dbReference type="PANTHER" id="PTHR30183">
    <property type="entry name" value="MOLYBDENUM TRANSPORT SYSTEM PERMEASE PROTEIN MODB"/>
    <property type="match status" value="1"/>
</dbReference>
<feature type="transmembrane region" description="Helical" evidence="7">
    <location>
        <begin position="394"/>
        <end position="412"/>
    </location>
</feature>
<keyword evidence="5 7" id="KW-1133">Transmembrane helix</keyword>
<feature type="transmembrane region" description="Helical" evidence="7">
    <location>
        <begin position="78"/>
        <end position="97"/>
    </location>
</feature>
<feature type="domain" description="ABC transmembrane type-1" evidence="8">
    <location>
        <begin position="352"/>
        <end position="558"/>
    </location>
</feature>
<dbReference type="PROSITE" id="PS50928">
    <property type="entry name" value="ABC_TM1"/>
    <property type="match status" value="2"/>
</dbReference>
<feature type="transmembrane region" description="Helical" evidence="7">
    <location>
        <begin position="164"/>
        <end position="186"/>
    </location>
</feature>
<evidence type="ECO:0000313" key="10">
    <source>
        <dbReference type="Proteomes" id="UP001595722"/>
    </source>
</evidence>
<comment type="similarity">
    <text evidence="7">Belongs to the binding-protein-dependent transport system permease family.</text>
</comment>
<feature type="transmembrane region" description="Helical" evidence="7">
    <location>
        <begin position="311"/>
        <end position="336"/>
    </location>
</feature>
<dbReference type="CDD" id="cd06261">
    <property type="entry name" value="TM_PBP2"/>
    <property type="match status" value="2"/>
</dbReference>
<dbReference type="InterPro" id="IPR035906">
    <property type="entry name" value="MetI-like_sf"/>
</dbReference>
<evidence type="ECO:0000256" key="6">
    <source>
        <dbReference type="ARBA" id="ARBA00023136"/>
    </source>
</evidence>
<feature type="transmembrane region" description="Helical" evidence="7">
    <location>
        <begin position="356"/>
        <end position="373"/>
    </location>
</feature>
<dbReference type="EMBL" id="JBHRYB010000005">
    <property type="protein sequence ID" value="MFC3680175.1"/>
    <property type="molecule type" value="Genomic_DNA"/>
</dbReference>
<evidence type="ECO:0000256" key="4">
    <source>
        <dbReference type="ARBA" id="ARBA00022692"/>
    </source>
</evidence>
<reference evidence="10" key="1">
    <citation type="journal article" date="2019" name="Int. J. Syst. Evol. Microbiol.">
        <title>The Global Catalogue of Microorganisms (GCM) 10K type strain sequencing project: providing services to taxonomists for standard genome sequencing and annotation.</title>
        <authorList>
            <consortium name="The Broad Institute Genomics Platform"/>
            <consortium name="The Broad Institute Genome Sequencing Center for Infectious Disease"/>
            <person name="Wu L."/>
            <person name="Ma J."/>
        </authorList>
    </citation>
    <scope>NUCLEOTIDE SEQUENCE [LARGE SCALE GENOMIC DNA]</scope>
    <source>
        <strain evidence="10">KCTC 42424</strain>
    </source>
</reference>
<feature type="transmembrane region" description="Helical" evidence="7">
    <location>
        <begin position="262"/>
        <end position="280"/>
    </location>
</feature>
<proteinExistence type="inferred from homology"/>
<feature type="transmembrane region" description="Helical" evidence="7">
    <location>
        <begin position="28"/>
        <end position="52"/>
    </location>
</feature>
<keyword evidence="6 7" id="KW-0472">Membrane</keyword>
<feature type="domain" description="ABC transmembrane type-1" evidence="8">
    <location>
        <begin position="74"/>
        <end position="278"/>
    </location>
</feature>
<evidence type="ECO:0000259" key="8">
    <source>
        <dbReference type="PROSITE" id="PS50928"/>
    </source>
</evidence>
<feature type="transmembrane region" description="Helical" evidence="7">
    <location>
        <begin position="494"/>
        <end position="519"/>
    </location>
</feature>
<feature type="transmembrane region" description="Helical" evidence="7">
    <location>
        <begin position="432"/>
        <end position="453"/>
    </location>
</feature>
<dbReference type="Proteomes" id="UP001595722">
    <property type="component" value="Unassembled WGS sequence"/>
</dbReference>
<organism evidence="9 10">
    <name type="scientific">Bacterioplanoides pacificum</name>
    <dbReference type="NCBI Taxonomy" id="1171596"/>
    <lineage>
        <taxon>Bacteria</taxon>
        <taxon>Pseudomonadati</taxon>
        <taxon>Pseudomonadota</taxon>
        <taxon>Gammaproteobacteria</taxon>
        <taxon>Oceanospirillales</taxon>
        <taxon>Oceanospirillaceae</taxon>
        <taxon>Bacterioplanoides</taxon>
    </lineage>
</organism>
<protein>
    <submittedName>
        <fullName evidence="9">ABC transporter permease</fullName>
    </submittedName>
</protein>
<keyword evidence="4 7" id="KW-0812">Transmembrane</keyword>
<sequence length="565" mass="62382">MNYGNHRLTTLKSPHYAGSLLSRLPNRLLALLALVAAATMTAPLVALIIQVVTGFNSDDTTFAEMADTVLWHYTRNSLLVVSGAVLFAAALAILPAWWCSHYEFRGRRYLQWALVFPLAIPAYISAYIYTELLDYAGPLQTTLRALFHWQSPADYWFPDIRSRWGASLMLALALYPYIYLLLRYAFAQRSAHLSQAAKTLGASPRRIFFTIELPLVRPALVVGCTLVAMESLADYGTVSLFAVSTLTTAVYDSWLVHGSIETAAKISCLMLLFVVLLVSAEKYQRQQQRHYDGRNPASPAPRQTASRRRSWLIWSVTGLIICAGFIYPVLCLLDFALTYASENLNSQLWQHSQATFSLAASAALISTLLALLLNARQRFLPGRFNHAQLSLSSLGYALPGTVLAIGILIPLSQADIQLNRILTELQLGRPGLIFTGTGFALIVAYVIRFSAIANGSLQAGYQKIPDNLDAASATLGQDRGTTFKRIQLPLLKPALMSSFLLVFIECVKELPASLLLRPFDFETLATYVFQYASDEHLEHAASGALLIIIVSLLPIAVLSRTQKMD</sequence>
<dbReference type="InterPro" id="IPR000515">
    <property type="entry name" value="MetI-like"/>
</dbReference>